<evidence type="ECO:0000313" key="2">
    <source>
        <dbReference type="Proteomes" id="UP001062846"/>
    </source>
</evidence>
<reference evidence="1" key="1">
    <citation type="submission" date="2022-02" db="EMBL/GenBank/DDBJ databases">
        <title>Plant Genome Project.</title>
        <authorList>
            <person name="Zhang R.-G."/>
        </authorList>
    </citation>
    <scope>NUCLEOTIDE SEQUENCE</scope>
    <source>
        <strain evidence="1">AT1</strain>
    </source>
</reference>
<proteinExistence type="predicted"/>
<evidence type="ECO:0000313" key="1">
    <source>
        <dbReference type="EMBL" id="KAI8572989.1"/>
    </source>
</evidence>
<dbReference type="Proteomes" id="UP001062846">
    <property type="component" value="Chromosome 1"/>
</dbReference>
<organism evidence="1 2">
    <name type="scientific">Rhododendron molle</name>
    <name type="common">Chinese azalea</name>
    <name type="synonym">Azalea mollis</name>
    <dbReference type="NCBI Taxonomy" id="49168"/>
    <lineage>
        <taxon>Eukaryota</taxon>
        <taxon>Viridiplantae</taxon>
        <taxon>Streptophyta</taxon>
        <taxon>Embryophyta</taxon>
        <taxon>Tracheophyta</taxon>
        <taxon>Spermatophyta</taxon>
        <taxon>Magnoliopsida</taxon>
        <taxon>eudicotyledons</taxon>
        <taxon>Gunneridae</taxon>
        <taxon>Pentapetalae</taxon>
        <taxon>asterids</taxon>
        <taxon>Ericales</taxon>
        <taxon>Ericaceae</taxon>
        <taxon>Ericoideae</taxon>
        <taxon>Rhodoreae</taxon>
        <taxon>Rhododendron</taxon>
    </lineage>
</organism>
<gene>
    <name evidence="1" type="ORF">RHMOL_Rhmol01G0243900</name>
</gene>
<dbReference type="EMBL" id="CM046388">
    <property type="protein sequence ID" value="KAI8572989.1"/>
    <property type="molecule type" value="Genomic_DNA"/>
</dbReference>
<sequence length="526" mass="59467">MACSFSCFSLVSLWGNHLRRTFSAAGLSAQTVDVDNETTVHFWGPKSPDPTNPKPPLVLLHGFGPDAHWQWHPQATFFAREFALYVPNLVFFGNSTTKSSERSEIFQAVSVGKLLEKLGVKRYYVVGTSYGGFVAYRMAAMWPERVAKVVVASSAVNMRQKDNVEFLEKRAKKEKLEELMLPATAAQLKVLLGLYTNRRPSCMPDFLLNDVIRTLYSKNRKEKMELLGGLTIGKDNTVNLSPLHQEVLIVWGDHDQIFLLDKATELKDKSLLLILLKVKTKTKTKSNRTNDVCLFMFQYHLLMRHPYIRHTFSAAGLSAKTIDIDGETAIHFWGPKSSPDPANPKPPLVFLHGFGPDAHWHWYPQVPFFAREFALYVPNLVFFGDSTTTSAERSEVFQAVSVGRLTQKLGVERYYVVGTSYRGFVAYHMAAMWPERVEKVVIASSAVNMRHRDNVEFLEERAKVMSREELMLPEKAAQLRGSLAIKIRGHGYMPDFLLNDIVRVSFPFAGDPKALISCIQSVKKSI</sequence>
<accession>A0ACC0Q6A9</accession>
<protein>
    <submittedName>
        <fullName evidence="1">Uncharacterized protein</fullName>
    </submittedName>
</protein>
<name>A0ACC0Q6A9_RHOML</name>
<keyword evidence="2" id="KW-1185">Reference proteome</keyword>
<comment type="caution">
    <text evidence="1">The sequence shown here is derived from an EMBL/GenBank/DDBJ whole genome shotgun (WGS) entry which is preliminary data.</text>
</comment>